<dbReference type="GO" id="GO:0008408">
    <property type="term" value="F:3'-5' exonuclease activity"/>
    <property type="evidence" value="ECO:0007669"/>
    <property type="project" value="UniProtKB-UniRule"/>
</dbReference>
<dbReference type="EMBL" id="CP016540">
    <property type="protein sequence ID" value="ANU27981.1"/>
    <property type="molecule type" value="Genomic_DNA"/>
</dbReference>
<evidence type="ECO:0000313" key="17">
    <source>
        <dbReference type="Proteomes" id="UP000053354"/>
    </source>
</evidence>
<sequence>MTNEQDSKMRFKMLLQHLNLTDDLHMPFFEKAELTRMTVHKKERSWKFLVKLKNILPIDLYLLLKQRLYSTFSPIASVQLSIETVQQTAEETEVLSYWKYAVEELADMAPPLRERLLSQKPVWNGNKLLLQCSHEHEMMALKSKYSDKLAGVYRQFGFPHVAIDFQLSDENQEAAHEAFMAERLREEEAMAQKALSDMKKRETHQKENGAPSGPFQMGTAIKPDEYIVDIKSIVDEERRVTIEGYVFDAEVRELRSGRSLLTVKITDYTDSILVKMFSRDKEDAALMANAKKGMWLKARGSIQTDTFVRDLVMMAQDIVEIKPELRRDTAEEKRVELHLHTPMSQMDAVSSVESLVSQAAKWGHPAIAITDHAGVQSFPDAYAASKKHGIKAIFGLEANLVDDGVPIAHGERHVLLEDETFVVFDLETTGLSAVYDTIIELAAVKIKGGQIIDKFESFANPHHELSSTTIDLTGITDDMVKNAPEVEEVIRNYHDWAGDHIMVAHNASFDMGFLYVCYKKFGIETKHSTIDTLELARMLHPELKNHRLNTLAKKFGIDLTQHHRAIYDTEATSYLLTHLLKEADKKGILYHDQINDYVGSGDAYKRSRPTHCTLLAQNDEGLKNLFKLVSASHIDYFYRVPRIPRSLLQKHRSGLLVGSGCDKGEVFEAVMQKSMEEVEKAAQFYDYLEVHPKEVYSHLIEREMIRDEWNLEDIIRKLVKVSRKLEIPLVATGNVHYLDETDAIFRQVLIGSQGGANPLNRTKLPKVHFRTTNEMLDAFDFLGSETAHELVVDNSLKISEMIDVVKPIKDELYTPKIEGADEEVRELSYNMAQQIYGSPLPDIVEARIEKELKSIIGHGFAVIYLISHKLVKKSLDDGYLVGSRGSVGSSLVATLTEITEVNPLPPHYICRKCKKSEFFDDGSVGSGFDLKDKNCPECDVPYQKEGQDIPFETFLGFKGDKVPDIDLNFSGEYQSKAHNYTKELFGEDNVFRAGTIGTVAEKTAYGYVRGYANDRDLTMRGAEIDRLVQGCSGVKRSTGQHPGGIIVVPDYMDIYDFSPIQFPADAQDSEWKTTHFDFHSIHDNLLKLDILGHDDPTVIRMLQDLSGIDPKTIPTDDPEVMKIFAGPETLGVTKEQIGCKTGTLGIPEFGTRFVRQMLEETKPNTFSELVQISGLSHGTDVWLSNAQELIQNGTCQLSDVIGCRDDIMVYLIYQGLESSLAFKIMESVRKGKGLTPEFEEAMKKEGVPNWYIESCKKIKYMFPKAHAAAYVLMAVRIAYFKVHFPILYYAAYFTVRAEDFDVNAMAKGSQSIRSVLDEINSKGLEASTKEKNLLTVMELTLEMIERGYTFQKVDLYKSSADQFIIEGKSLIPPFNAIPGLGTNAAKSIVAAREHGEFLSKEDLQQRGRVSKTIIEYMDDHGCLEGMPDANQLSLF</sequence>
<proteinExistence type="inferred from homology"/>
<dbReference type="PANTHER" id="PTHR32294">
    <property type="entry name" value="DNA POLYMERASE III SUBUNIT ALPHA"/>
    <property type="match status" value="1"/>
</dbReference>
<gene>
    <name evidence="13 16" type="primary">polC</name>
    <name evidence="16" type="ORF">I858_013390</name>
</gene>
<protein>
    <recommendedName>
        <fullName evidence="13">DNA polymerase III PolC-type</fullName>
        <shortName evidence="13">PolIII</shortName>
        <ecNumber evidence="13">2.7.7.7</ecNumber>
    </recommendedName>
</protein>
<evidence type="ECO:0000256" key="3">
    <source>
        <dbReference type="ARBA" id="ARBA00022490"/>
    </source>
</evidence>
<dbReference type="InterPro" id="IPR012340">
    <property type="entry name" value="NA-bd_OB-fold"/>
</dbReference>
<dbReference type="InterPro" id="IPR006308">
    <property type="entry name" value="Pol_III_a_PolC-type_gram_pos"/>
</dbReference>
<evidence type="ECO:0000256" key="11">
    <source>
        <dbReference type="ARBA" id="ARBA00025611"/>
    </source>
</evidence>
<dbReference type="Gene3D" id="3.30.420.10">
    <property type="entry name" value="Ribonuclease H-like superfamily/Ribonuclease H"/>
    <property type="match status" value="1"/>
</dbReference>
<evidence type="ECO:0000256" key="4">
    <source>
        <dbReference type="ARBA" id="ARBA00022679"/>
    </source>
</evidence>
<dbReference type="Gene3D" id="3.20.20.140">
    <property type="entry name" value="Metal-dependent hydrolases"/>
    <property type="match status" value="2"/>
</dbReference>
<dbReference type="InterPro" id="IPR029460">
    <property type="entry name" value="DNAPol_HHH"/>
</dbReference>
<dbReference type="CDD" id="cd04484">
    <property type="entry name" value="polC_OBF"/>
    <property type="match status" value="1"/>
</dbReference>
<dbReference type="InterPro" id="IPR012337">
    <property type="entry name" value="RNaseH-like_sf"/>
</dbReference>
<dbReference type="NCBIfam" id="NF001688">
    <property type="entry name" value="PRK00448.1"/>
    <property type="match status" value="1"/>
</dbReference>
<keyword evidence="3 13" id="KW-0963">Cytoplasm</keyword>
<accession>A0A1B1S459</accession>
<evidence type="ECO:0000256" key="7">
    <source>
        <dbReference type="ARBA" id="ARBA00022722"/>
    </source>
</evidence>
<comment type="catalytic activity">
    <reaction evidence="12 13">
        <text>DNA(n) + a 2'-deoxyribonucleoside 5'-triphosphate = DNA(n+1) + diphosphate</text>
        <dbReference type="Rhea" id="RHEA:22508"/>
        <dbReference type="Rhea" id="RHEA-COMP:17339"/>
        <dbReference type="Rhea" id="RHEA-COMP:17340"/>
        <dbReference type="ChEBI" id="CHEBI:33019"/>
        <dbReference type="ChEBI" id="CHEBI:61560"/>
        <dbReference type="ChEBI" id="CHEBI:173112"/>
        <dbReference type="EC" id="2.7.7.7"/>
    </reaction>
</comment>
<dbReference type="Gene3D" id="1.10.150.870">
    <property type="match status" value="1"/>
</dbReference>
<keyword evidence="10 13" id="KW-0239">DNA-directed DNA polymerase</keyword>
<dbReference type="InterPro" id="IPR006054">
    <property type="entry name" value="DnaQ"/>
</dbReference>
<dbReference type="SMART" id="SM00479">
    <property type="entry name" value="EXOIII"/>
    <property type="match status" value="1"/>
</dbReference>
<dbReference type="InterPro" id="IPR004805">
    <property type="entry name" value="DnaE2/DnaE/PolC"/>
</dbReference>
<evidence type="ECO:0000256" key="10">
    <source>
        <dbReference type="ARBA" id="ARBA00022932"/>
    </source>
</evidence>
<dbReference type="Gene3D" id="6.10.140.1510">
    <property type="match status" value="1"/>
</dbReference>
<dbReference type="HAMAP" id="MF_00356">
    <property type="entry name" value="DNApol_PolC"/>
    <property type="match status" value="1"/>
</dbReference>
<evidence type="ECO:0000256" key="6">
    <source>
        <dbReference type="ARBA" id="ARBA00022705"/>
    </source>
</evidence>
<name>A0A1B1S459_9BACL</name>
<dbReference type="Pfam" id="PF02811">
    <property type="entry name" value="PHP"/>
    <property type="match status" value="1"/>
</dbReference>
<keyword evidence="6 13" id="KW-0235">DNA replication</keyword>
<dbReference type="Pfam" id="PF00929">
    <property type="entry name" value="RNase_T"/>
    <property type="match status" value="1"/>
</dbReference>
<dbReference type="EC" id="2.7.7.7" evidence="13"/>
<keyword evidence="17" id="KW-1185">Reference proteome</keyword>
<evidence type="ECO:0000259" key="15">
    <source>
        <dbReference type="SMART" id="SM00481"/>
    </source>
</evidence>
<dbReference type="InterPro" id="IPR011708">
    <property type="entry name" value="DNA_pol3_alpha_NTPase_dom"/>
</dbReference>
<keyword evidence="9 13" id="KW-0269">Exonuclease</keyword>
<dbReference type="InterPro" id="IPR028112">
    <property type="entry name" value="DNA_PolC-type_N_I"/>
</dbReference>
<dbReference type="Proteomes" id="UP000053354">
    <property type="component" value="Chromosome"/>
</dbReference>
<dbReference type="SUPFAM" id="SSF53098">
    <property type="entry name" value="Ribonuclease H-like"/>
    <property type="match status" value="1"/>
</dbReference>
<evidence type="ECO:0000256" key="5">
    <source>
        <dbReference type="ARBA" id="ARBA00022695"/>
    </source>
</evidence>
<dbReference type="InterPro" id="IPR013520">
    <property type="entry name" value="Ribonucl_H"/>
</dbReference>
<dbReference type="GO" id="GO:0003887">
    <property type="term" value="F:DNA-directed DNA polymerase activity"/>
    <property type="evidence" value="ECO:0007669"/>
    <property type="project" value="UniProtKB-UniRule"/>
</dbReference>
<dbReference type="InterPro" id="IPR040982">
    <property type="entry name" value="DNA_pol3_finger"/>
</dbReference>
<keyword evidence="5 13" id="KW-0548">Nucleotidyltransferase</keyword>
<evidence type="ECO:0000256" key="13">
    <source>
        <dbReference type="HAMAP-Rule" id="MF_00356"/>
    </source>
</evidence>
<dbReference type="Gene3D" id="1.10.150.700">
    <property type="entry name" value="PolC, middle finger domain"/>
    <property type="match status" value="1"/>
</dbReference>
<dbReference type="InterPro" id="IPR036397">
    <property type="entry name" value="RNaseH_sf"/>
</dbReference>
<evidence type="ECO:0000256" key="12">
    <source>
        <dbReference type="ARBA" id="ARBA00049244"/>
    </source>
</evidence>
<dbReference type="NCBIfam" id="TIGR00573">
    <property type="entry name" value="dnaq"/>
    <property type="match status" value="1"/>
</dbReference>
<dbReference type="GO" id="GO:0006261">
    <property type="term" value="P:DNA-templated DNA replication"/>
    <property type="evidence" value="ECO:0007669"/>
    <property type="project" value="UniProtKB-UniRule"/>
</dbReference>
<dbReference type="PANTHER" id="PTHR32294:SF5">
    <property type="entry name" value="DNA POLYMERASE III POLC-TYPE"/>
    <property type="match status" value="1"/>
</dbReference>
<dbReference type="InterPro" id="IPR024754">
    <property type="entry name" value="DNA_PolC-like_N_II"/>
</dbReference>
<dbReference type="Gene3D" id="3.30.1900.20">
    <property type="match status" value="2"/>
</dbReference>
<keyword evidence="8 13" id="KW-0378">Hydrolase</keyword>
<feature type="domain" description="Polymerase/histidinol phosphatase N-terminal" evidence="15">
    <location>
        <begin position="335"/>
        <end position="402"/>
    </location>
</feature>
<dbReference type="RefSeq" id="WP_049693267.1">
    <property type="nucleotide sequence ID" value="NZ_CP016540.2"/>
</dbReference>
<evidence type="ECO:0000256" key="2">
    <source>
        <dbReference type="ARBA" id="ARBA00004496"/>
    </source>
</evidence>
<dbReference type="CDD" id="cd07435">
    <property type="entry name" value="PHP_PolIIIA_POLC"/>
    <property type="match status" value="1"/>
</dbReference>
<comment type="function">
    <text evidence="11">DNA polymerase III is a complex, multichain enzyme responsible for most of the replicative synthesis in bacteria. This DNA polymerase also exhibits 3' to 5' exonuclease activity. The alpha chain is the DNA polymerase.</text>
</comment>
<comment type="function">
    <text evidence="1 13">Required for replicative DNA synthesis. This DNA polymerase also exhibits 3' to 5' exonuclease activity.</text>
</comment>
<dbReference type="Pfam" id="PF17657">
    <property type="entry name" value="DNA_pol3_finger"/>
    <property type="match status" value="1"/>
</dbReference>
<dbReference type="InterPro" id="IPR004365">
    <property type="entry name" value="NA-bd_OB_tRNA"/>
</dbReference>
<dbReference type="OrthoDB" id="9804290at2"/>
<reference evidence="16" key="1">
    <citation type="submission" date="2016-10" db="EMBL/GenBank/DDBJ databases">
        <authorList>
            <person name="See-Too W.S."/>
        </authorList>
    </citation>
    <scope>NUCLEOTIDE SEQUENCE</scope>
    <source>
        <strain evidence="16">L10.15</strain>
    </source>
</reference>
<dbReference type="Pfam" id="PF07733">
    <property type="entry name" value="DNA_pol3_alpha"/>
    <property type="match status" value="2"/>
</dbReference>
<evidence type="ECO:0000256" key="9">
    <source>
        <dbReference type="ARBA" id="ARBA00022839"/>
    </source>
</evidence>
<dbReference type="Pfam" id="PF14480">
    <property type="entry name" value="DNA_pol3_a_NI"/>
    <property type="match status" value="1"/>
</dbReference>
<dbReference type="GO" id="GO:0003677">
    <property type="term" value="F:DNA binding"/>
    <property type="evidence" value="ECO:0007669"/>
    <property type="project" value="UniProtKB-UniRule"/>
</dbReference>
<evidence type="ECO:0000256" key="8">
    <source>
        <dbReference type="ARBA" id="ARBA00022801"/>
    </source>
</evidence>
<dbReference type="InterPro" id="IPR004013">
    <property type="entry name" value="PHP_dom"/>
</dbReference>
<comment type="subcellular location">
    <subcellularLocation>
        <location evidence="2 13">Cytoplasm</location>
    </subcellularLocation>
</comment>
<dbReference type="SMART" id="SM00481">
    <property type="entry name" value="POLIIIAc"/>
    <property type="match status" value="1"/>
</dbReference>
<dbReference type="KEGG" id="pll:I858_013390"/>
<dbReference type="NCBIfam" id="TIGR01405">
    <property type="entry name" value="polC_Gram_pos"/>
    <property type="match status" value="1"/>
</dbReference>
<dbReference type="SUPFAM" id="SSF50249">
    <property type="entry name" value="Nucleic acid-binding proteins"/>
    <property type="match status" value="1"/>
</dbReference>
<comment type="similarity">
    <text evidence="13">Belongs to the DNA polymerase type-C family. PolC subfamily.</text>
</comment>
<dbReference type="InterPro" id="IPR003141">
    <property type="entry name" value="Pol/His_phosphatase_N"/>
</dbReference>
<dbReference type="STRING" id="1302659.I858_013390"/>
<keyword evidence="4 13" id="KW-0808">Transferase</keyword>
<dbReference type="CDD" id="cd06127">
    <property type="entry name" value="DEDDh"/>
    <property type="match status" value="1"/>
</dbReference>
<dbReference type="InterPro" id="IPR044923">
    <property type="entry name" value="PolC_middle_finger_sf"/>
</dbReference>
<dbReference type="Gene3D" id="2.40.50.140">
    <property type="entry name" value="Nucleic acid-binding proteins"/>
    <property type="match status" value="1"/>
</dbReference>
<organism evidence="16 17">
    <name type="scientific">Planococcus versutus</name>
    <dbReference type="NCBI Taxonomy" id="1302659"/>
    <lineage>
        <taxon>Bacteria</taxon>
        <taxon>Bacillati</taxon>
        <taxon>Bacillota</taxon>
        <taxon>Bacilli</taxon>
        <taxon>Bacillales</taxon>
        <taxon>Caryophanaceae</taxon>
        <taxon>Planococcus</taxon>
    </lineage>
</organism>
<dbReference type="Pfam" id="PF01336">
    <property type="entry name" value="tRNA_anti-codon"/>
    <property type="match status" value="1"/>
</dbReference>
<dbReference type="Pfam" id="PF11490">
    <property type="entry name" value="DNA_pol3_a_NII"/>
    <property type="match status" value="1"/>
</dbReference>
<dbReference type="Pfam" id="PF14579">
    <property type="entry name" value="HHH_6"/>
    <property type="match status" value="1"/>
</dbReference>
<keyword evidence="7 13" id="KW-0540">Nuclease</keyword>
<feature type="domain" description="Exonuclease" evidence="14">
    <location>
        <begin position="420"/>
        <end position="585"/>
    </location>
</feature>
<evidence type="ECO:0000256" key="1">
    <source>
        <dbReference type="ARBA" id="ARBA00003452"/>
    </source>
</evidence>
<evidence type="ECO:0000259" key="14">
    <source>
        <dbReference type="SMART" id="SM00479"/>
    </source>
</evidence>
<evidence type="ECO:0000313" key="16">
    <source>
        <dbReference type="EMBL" id="ANU27981.1"/>
    </source>
</evidence>
<dbReference type="GO" id="GO:0005737">
    <property type="term" value="C:cytoplasm"/>
    <property type="evidence" value="ECO:0007669"/>
    <property type="project" value="UniProtKB-SubCell"/>
</dbReference>
<dbReference type="FunFam" id="3.30.420.10:FF:000045">
    <property type="entry name" value="3'-5' exonuclease DinG"/>
    <property type="match status" value="1"/>
</dbReference>